<evidence type="ECO:0000256" key="1">
    <source>
        <dbReference type="ARBA" id="ARBA00022491"/>
    </source>
</evidence>
<evidence type="ECO:0000313" key="6">
    <source>
        <dbReference type="EMBL" id="EZP29225.1"/>
    </source>
</evidence>
<dbReference type="SMART" id="SM00422">
    <property type="entry name" value="HTH_MERR"/>
    <property type="match status" value="1"/>
</dbReference>
<name>A0A031G024_9MICO</name>
<dbReference type="Gene3D" id="1.10.1660.10">
    <property type="match status" value="1"/>
</dbReference>
<dbReference type="GO" id="GO:0003677">
    <property type="term" value="F:DNA binding"/>
    <property type="evidence" value="ECO:0007669"/>
    <property type="project" value="UniProtKB-KW"/>
</dbReference>
<dbReference type="eggNOG" id="COG0789">
    <property type="taxonomic scope" value="Bacteria"/>
</dbReference>
<feature type="domain" description="HTH merR-type" evidence="5">
    <location>
        <begin position="1"/>
        <end position="68"/>
    </location>
</feature>
<dbReference type="PRINTS" id="PR00040">
    <property type="entry name" value="HTHMERR"/>
</dbReference>
<dbReference type="InterPro" id="IPR047057">
    <property type="entry name" value="MerR_fam"/>
</dbReference>
<dbReference type="PANTHER" id="PTHR30204:SF69">
    <property type="entry name" value="MERR-FAMILY TRANSCRIPTIONAL REGULATOR"/>
    <property type="match status" value="1"/>
</dbReference>
<dbReference type="Proteomes" id="UP000024001">
    <property type="component" value="Unassembled WGS sequence"/>
</dbReference>
<proteinExistence type="predicted"/>
<keyword evidence="1" id="KW-0678">Repressor</keyword>
<dbReference type="OrthoDB" id="9802039at2"/>
<evidence type="ECO:0000259" key="5">
    <source>
        <dbReference type="PROSITE" id="PS50937"/>
    </source>
</evidence>
<dbReference type="EMBL" id="JFYO01000002">
    <property type="protein sequence ID" value="EZP29225.1"/>
    <property type="molecule type" value="Genomic_DNA"/>
</dbReference>
<reference evidence="6 7" key="1">
    <citation type="submission" date="2014-03" db="EMBL/GenBank/DDBJ databases">
        <title>Draft Genome Sequences of 13 Willow Endophytes.</title>
        <authorList>
            <person name="Gan H.Y."/>
            <person name="Gan H.M."/>
            <person name="Savka M.A."/>
            <person name="Hudson A.O."/>
        </authorList>
    </citation>
    <scope>NUCLEOTIDE SEQUENCE [LARGE SCALE GENOMIC DNA]</scope>
    <source>
        <strain evidence="6 7">RIT293</strain>
    </source>
</reference>
<keyword evidence="3" id="KW-0238">DNA-binding</keyword>
<evidence type="ECO:0000256" key="4">
    <source>
        <dbReference type="ARBA" id="ARBA00023163"/>
    </source>
</evidence>
<dbReference type="InterPro" id="IPR000551">
    <property type="entry name" value="MerR-type_HTH_dom"/>
</dbReference>
<comment type="caution">
    <text evidence="6">The sequence shown here is derived from an EMBL/GenBank/DDBJ whole genome shotgun (WGS) entry which is preliminary data.</text>
</comment>
<dbReference type="GO" id="GO:0003700">
    <property type="term" value="F:DNA-binding transcription factor activity"/>
    <property type="evidence" value="ECO:0007669"/>
    <property type="project" value="InterPro"/>
</dbReference>
<dbReference type="SUPFAM" id="SSF46955">
    <property type="entry name" value="Putative DNA-binding domain"/>
    <property type="match status" value="1"/>
</dbReference>
<dbReference type="PATRIC" id="fig|273677.3.peg.727"/>
<evidence type="ECO:0000313" key="7">
    <source>
        <dbReference type="Proteomes" id="UP000024001"/>
    </source>
</evidence>
<dbReference type="RefSeq" id="WP_036309676.1">
    <property type="nucleotide sequence ID" value="NZ_JFYO01000002.1"/>
</dbReference>
<dbReference type="InterPro" id="IPR009061">
    <property type="entry name" value="DNA-bd_dom_put_sf"/>
</dbReference>
<organism evidence="6 7">
    <name type="scientific">Microbacterium oleivorans</name>
    <dbReference type="NCBI Taxonomy" id="273677"/>
    <lineage>
        <taxon>Bacteria</taxon>
        <taxon>Bacillati</taxon>
        <taxon>Actinomycetota</taxon>
        <taxon>Actinomycetes</taxon>
        <taxon>Micrococcales</taxon>
        <taxon>Microbacteriaceae</taxon>
        <taxon>Microbacterium</taxon>
    </lineage>
</organism>
<keyword evidence="4" id="KW-0804">Transcription</keyword>
<protein>
    <submittedName>
        <fullName evidence="6">Putative transcriptional regulator, MerR-family</fullName>
    </submittedName>
</protein>
<dbReference type="PANTHER" id="PTHR30204">
    <property type="entry name" value="REDOX-CYCLING DRUG-SENSING TRANSCRIPTIONAL ACTIVATOR SOXR"/>
    <property type="match status" value="1"/>
</dbReference>
<keyword evidence="7" id="KW-1185">Reference proteome</keyword>
<evidence type="ECO:0000256" key="2">
    <source>
        <dbReference type="ARBA" id="ARBA00023015"/>
    </source>
</evidence>
<keyword evidence="2" id="KW-0805">Transcription regulation</keyword>
<accession>A0A031G024</accession>
<gene>
    <name evidence="6" type="ORF">BW34_00742</name>
</gene>
<dbReference type="PROSITE" id="PS50937">
    <property type="entry name" value="HTH_MERR_2"/>
    <property type="match status" value="1"/>
</dbReference>
<sequence>MRIGEVTARTGIPQRMLRYYEEQGLLSAERAENGYREYDHDAVERAQRVRRLIQAGLSTRMVKVVLDLEADSRATQPPSCTRGLAEELAAELHALDDRLACLAKSRDAVALYLSRSAHADLLSH</sequence>
<evidence type="ECO:0000256" key="3">
    <source>
        <dbReference type="ARBA" id="ARBA00023125"/>
    </source>
</evidence>
<dbReference type="Pfam" id="PF13411">
    <property type="entry name" value="MerR_1"/>
    <property type="match status" value="1"/>
</dbReference>
<dbReference type="AlphaFoldDB" id="A0A031G024"/>